<protein>
    <recommendedName>
        <fullName evidence="2">enoyl-CoA hydratase</fullName>
        <ecNumber evidence="2">4.2.1.17</ecNumber>
    </recommendedName>
</protein>
<dbReference type="PANTHER" id="PTHR11941:SF54">
    <property type="entry name" value="ENOYL-COA HYDRATASE, MITOCHONDRIAL"/>
    <property type="match status" value="1"/>
</dbReference>
<dbReference type="Proteomes" id="UP001445076">
    <property type="component" value="Unassembled WGS sequence"/>
</dbReference>
<reference evidence="5 6" key="1">
    <citation type="journal article" date="2024" name="BMC Genomics">
        <title>Genome assembly of redclaw crayfish (Cherax quadricarinatus) provides insights into its immune adaptation and hypoxia tolerance.</title>
        <authorList>
            <person name="Liu Z."/>
            <person name="Zheng J."/>
            <person name="Li H."/>
            <person name="Fang K."/>
            <person name="Wang S."/>
            <person name="He J."/>
            <person name="Zhou D."/>
            <person name="Weng S."/>
            <person name="Chi M."/>
            <person name="Gu Z."/>
            <person name="He J."/>
            <person name="Li F."/>
            <person name="Wang M."/>
        </authorList>
    </citation>
    <scope>NUCLEOTIDE SEQUENCE [LARGE SCALE GENOMIC DNA]</scope>
    <source>
        <strain evidence="5">ZL_2023a</strain>
    </source>
</reference>
<comment type="caution">
    <text evidence="5">The sequence shown here is derived from an EMBL/GenBank/DDBJ whole genome shotgun (WGS) entry which is preliminary data.</text>
</comment>
<dbReference type="EC" id="4.2.1.17" evidence="2"/>
<sequence>MMIAKLVKPQTFLSLAMFGQHNACLCRFSPSFTARQMSLASSNEDIIVDKRGEGGCVGVVTMNRPDVMNSFTNSYMGRLGKTMRNMDADSSVAAIVITGGEKVFSAGGDITVMQDMKFKDCYWSFMKNFDTVVNVRKPVIAAVNGFAVGGGCELALMCDIILAGEKAKFGIPDSKIGTVAGGGGTQRLSQVIGKSRAMQMCLHGNTVTAQQAEAWGLVSSVYPPDQVLNEAVKLGEKIAQHSKLIVAICKESINKSFDLSLSEGLHFERLLFYATFATNDCAEGIAAFVEKRKPVFTDS</sequence>
<dbReference type="InterPro" id="IPR018376">
    <property type="entry name" value="Enoyl-CoA_hyd/isom_CS"/>
</dbReference>
<evidence type="ECO:0000256" key="1">
    <source>
        <dbReference type="ARBA" id="ARBA00005254"/>
    </source>
</evidence>
<dbReference type="Gene3D" id="3.90.226.10">
    <property type="entry name" value="2-enoyl-CoA Hydratase, Chain A, domain 1"/>
    <property type="match status" value="1"/>
</dbReference>
<dbReference type="PANTHER" id="PTHR11941">
    <property type="entry name" value="ENOYL-COA HYDRATASE-RELATED"/>
    <property type="match status" value="1"/>
</dbReference>
<dbReference type="EMBL" id="JARKIK010000016">
    <property type="protein sequence ID" value="KAK8746860.1"/>
    <property type="molecule type" value="Genomic_DNA"/>
</dbReference>
<gene>
    <name evidence="5" type="ORF">OTU49_016864</name>
</gene>
<evidence type="ECO:0000313" key="6">
    <source>
        <dbReference type="Proteomes" id="UP001445076"/>
    </source>
</evidence>
<proteinExistence type="inferred from homology"/>
<dbReference type="FunFam" id="3.90.226.10:FF:000009">
    <property type="entry name" value="Carnitinyl-CoA dehydratase"/>
    <property type="match status" value="1"/>
</dbReference>
<dbReference type="FunFam" id="1.10.12.10:FF:000001">
    <property type="entry name" value="Probable enoyl-CoA hydratase, mitochondrial"/>
    <property type="match status" value="1"/>
</dbReference>
<accession>A0AAW0Y4R2</accession>
<evidence type="ECO:0000256" key="4">
    <source>
        <dbReference type="RuleBase" id="RU003707"/>
    </source>
</evidence>
<keyword evidence="3" id="KW-0456">Lyase</keyword>
<dbReference type="GO" id="GO:0006635">
    <property type="term" value="P:fatty acid beta-oxidation"/>
    <property type="evidence" value="ECO:0007669"/>
    <property type="project" value="TreeGrafter"/>
</dbReference>
<keyword evidence="6" id="KW-1185">Reference proteome</keyword>
<evidence type="ECO:0000313" key="5">
    <source>
        <dbReference type="EMBL" id="KAK8746860.1"/>
    </source>
</evidence>
<evidence type="ECO:0000256" key="3">
    <source>
        <dbReference type="ARBA" id="ARBA00023239"/>
    </source>
</evidence>
<dbReference type="GO" id="GO:0005739">
    <property type="term" value="C:mitochondrion"/>
    <property type="evidence" value="ECO:0007669"/>
    <property type="project" value="TreeGrafter"/>
</dbReference>
<dbReference type="InterPro" id="IPR001753">
    <property type="entry name" value="Enoyl-CoA_hydra/iso"/>
</dbReference>
<dbReference type="Gene3D" id="1.10.12.10">
    <property type="entry name" value="Lyase 2-enoyl-coa Hydratase, Chain A, domain 2"/>
    <property type="match status" value="1"/>
</dbReference>
<evidence type="ECO:0000256" key="2">
    <source>
        <dbReference type="ARBA" id="ARBA00012076"/>
    </source>
</evidence>
<name>A0AAW0Y4R2_CHEQU</name>
<dbReference type="PROSITE" id="PS00166">
    <property type="entry name" value="ENOYL_COA_HYDRATASE"/>
    <property type="match status" value="1"/>
</dbReference>
<dbReference type="AlphaFoldDB" id="A0AAW0Y4R2"/>
<organism evidence="5 6">
    <name type="scientific">Cherax quadricarinatus</name>
    <name type="common">Australian red claw crayfish</name>
    <dbReference type="NCBI Taxonomy" id="27406"/>
    <lineage>
        <taxon>Eukaryota</taxon>
        <taxon>Metazoa</taxon>
        <taxon>Ecdysozoa</taxon>
        <taxon>Arthropoda</taxon>
        <taxon>Crustacea</taxon>
        <taxon>Multicrustacea</taxon>
        <taxon>Malacostraca</taxon>
        <taxon>Eumalacostraca</taxon>
        <taxon>Eucarida</taxon>
        <taxon>Decapoda</taxon>
        <taxon>Pleocyemata</taxon>
        <taxon>Astacidea</taxon>
        <taxon>Parastacoidea</taxon>
        <taxon>Parastacidae</taxon>
        <taxon>Cherax</taxon>
    </lineage>
</organism>
<comment type="similarity">
    <text evidence="1 4">Belongs to the enoyl-CoA hydratase/isomerase family.</text>
</comment>
<dbReference type="InterPro" id="IPR014748">
    <property type="entry name" value="Enoyl-CoA_hydra_C"/>
</dbReference>
<dbReference type="Pfam" id="PF00378">
    <property type="entry name" value="ECH_1"/>
    <property type="match status" value="1"/>
</dbReference>
<dbReference type="GO" id="GO:0004300">
    <property type="term" value="F:enoyl-CoA hydratase activity"/>
    <property type="evidence" value="ECO:0007669"/>
    <property type="project" value="UniProtKB-EC"/>
</dbReference>
<dbReference type="SUPFAM" id="SSF52096">
    <property type="entry name" value="ClpP/crotonase"/>
    <property type="match status" value="1"/>
</dbReference>
<dbReference type="CDD" id="cd06558">
    <property type="entry name" value="crotonase-like"/>
    <property type="match status" value="1"/>
</dbReference>
<dbReference type="InterPro" id="IPR029045">
    <property type="entry name" value="ClpP/crotonase-like_dom_sf"/>
</dbReference>